<feature type="compositionally biased region" description="Polar residues" evidence="5">
    <location>
        <begin position="73"/>
        <end position="85"/>
    </location>
</feature>
<dbReference type="Pfam" id="PF00249">
    <property type="entry name" value="Myb_DNA-binding"/>
    <property type="match status" value="1"/>
</dbReference>
<sequence length="382" mass="43258">MAGDCSDIHAKEPHEYSSCSQLDNINNISPIDLNEEASCSDVDDEEEEEMISANNSEVPNNFPAAADGEKSSEGGTSDNNSNSVEGNERKVRQYNRSKLPRLRWTPELHLSFVHAIERLGGQERATPKLVLQLMNVRGLSIAHVKSHLQMYRSKKLDARGQVLLGQASRGMQRKGYFSSRMDPSYHDGGLLSATDRGVFSNMSFLASQSPQFSYDFSRYQQWSIYRDGKSNNHKMQQYNVGKPHNSSVLFHVMRGYPRNGPTKPSCFLEEKRWPPREFISNYPMMKDRRVPTPINPQFLHDQQADSVGATYFIQRSNWNSMHSFDQTILEVPKSQEMMNKYKAVDIKDRSPSLQLGLSKIAGQKIPSMGDPSDVNTRLSLSL</sequence>
<dbReference type="AlphaFoldDB" id="A0AAV1BXS5"/>
<dbReference type="Gene3D" id="1.10.10.60">
    <property type="entry name" value="Homeodomain-like"/>
    <property type="match status" value="1"/>
</dbReference>
<proteinExistence type="predicted"/>
<dbReference type="InterPro" id="IPR046955">
    <property type="entry name" value="PHR1-like"/>
</dbReference>
<feature type="compositionally biased region" description="Acidic residues" evidence="5">
    <location>
        <begin position="41"/>
        <end position="50"/>
    </location>
</feature>
<evidence type="ECO:0000256" key="3">
    <source>
        <dbReference type="ARBA" id="ARBA00023163"/>
    </source>
</evidence>
<organism evidence="7 8">
    <name type="scientific">Oldenlandia corymbosa var. corymbosa</name>
    <dbReference type="NCBI Taxonomy" id="529605"/>
    <lineage>
        <taxon>Eukaryota</taxon>
        <taxon>Viridiplantae</taxon>
        <taxon>Streptophyta</taxon>
        <taxon>Embryophyta</taxon>
        <taxon>Tracheophyta</taxon>
        <taxon>Spermatophyta</taxon>
        <taxon>Magnoliopsida</taxon>
        <taxon>eudicotyledons</taxon>
        <taxon>Gunneridae</taxon>
        <taxon>Pentapetalae</taxon>
        <taxon>asterids</taxon>
        <taxon>lamiids</taxon>
        <taxon>Gentianales</taxon>
        <taxon>Rubiaceae</taxon>
        <taxon>Rubioideae</taxon>
        <taxon>Spermacoceae</taxon>
        <taxon>Hedyotis-Oldenlandia complex</taxon>
        <taxon>Oldenlandia</taxon>
    </lineage>
</organism>
<evidence type="ECO:0000256" key="4">
    <source>
        <dbReference type="ARBA" id="ARBA00023242"/>
    </source>
</evidence>
<evidence type="ECO:0000256" key="2">
    <source>
        <dbReference type="ARBA" id="ARBA00023015"/>
    </source>
</evidence>
<evidence type="ECO:0000256" key="1">
    <source>
        <dbReference type="ARBA" id="ARBA00004123"/>
    </source>
</evidence>
<keyword evidence="8" id="KW-1185">Reference proteome</keyword>
<feature type="compositionally biased region" description="Polar residues" evidence="5">
    <location>
        <begin position="17"/>
        <end position="29"/>
    </location>
</feature>
<dbReference type="InterPro" id="IPR001005">
    <property type="entry name" value="SANT/Myb"/>
</dbReference>
<evidence type="ECO:0000256" key="5">
    <source>
        <dbReference type="SAM" id="MobiDB-lite"/>
    </source>
</evidence>
<evidence type="ECO:0000313" key="7">
    <source>
        <dbReference type="EMBL" id="CAI9087264.1"/>
    </source>
</evidence>
<keyword evidence="2" id="KW-0805">Transcription regulation</keyword>
<dbReference type="PROSITE" id="PS51294">
    <property type="entry name" value="HTH_MYB"/>
    <property type="match status" value="1"/>
</dbReference>
<dbReference type="EMBL" id="OX459118">
    <property type="protein sequence ID" value="CAI9087264.1"/>
    <property type="molecule type" value="Genomic_DNA"/>
</dbReference>
<reference evidence="7" key="1">
    <citation type="submission" date="2023-03" db="EMBL/GenBank/DDBJ databases">
        <authorList>
            <person name="Julca I."/>
        </authorList>
    </citation>
    <scope>NUCLEOTIDE SEQUENCE</scope>
</reference>
<dbReference type="PANTHER" id="PTHR31314:SF128">
    <property type="entry name" value="OS11G0106100 PROTEIN"/>
    <property type="match status" value="1"/>
</dbReference>
<dbReference type="GO" id="GO:0003700">
    <property type="term" value="F:DNA-binding transcription factor activity"/>
    <property type="evidence" value="ECO:0007669"/>
    <property type="project" value="InterPro"/>
</dbReference>
<dbReference type="InterPro" id="IPR009057">
    <property type="entry name" value="Homeodomain-like_sf"/>
</dbReference>
<dbReference type="PANTHER" id="PTHR31314">
    <property type="entry name" value="MYB FAMILY TRANSCRIPTION FACTOR PHL7-LIKE"/>
    <property type="match status" value="1"/>
</dbReference>
<gene>
    <name evidence="7" type="ORF">OLC1_LOCUS132</name>
</gene>
<dbReference type="GO" id="GO:0003677">
    <property type="term" value="F:DNA binding"/>
    <property type="evidence" value="ECO:0007669"/>
    <property type="project" value="InterPro"/>
</dbReference>
<evidence type="ECO:0000259" key="6">
    <source>
        <dbReference type="PROSITE" id="PS51294"/>
    </source>
</evidence>
<keyword evidence="3" id="KW-0804">Transcription</keyword>
<feature type="region of interest" description="Disordered" evidence="5">
    <location>
        <begin position="1"/>
        <end position="94"/>
    </location>
</feature>
<keyword evidence="4" id="KW-0539">Nucleus</keyword>
<protein>
    <submittedName>
        <fullName evidence="7">OLC1v1021296C1</fullName>
    </submittedName>
</protein>
<dbReference type="InterPro" id="IPR006447">
    <property type="entry name" value="Myb_dom_plants"/>
</dbReference>
<dbReference type="InterPro" id="IPR017930">
    <property type="entry name" value="Myb_dom"/>
</dbReference>
<dbReference type="NCBIfam" id="TIGR01557">
    <property type="entry name" value="myb_SHAQKYF"/>
    <property type="match status" value="1"/>
</dbReference>
<dbReference type="GO" id="GO:0005634">
    <property type="term" value="C:nucleus"/>
    <property type="evidence" value="ECO:0007669"/>
    <property type="project" value="UniProtKB-SubCell"/>
</dbReference>
<comment type="subcellular location">
    <subcellularLocation>
        <location evidence="1">Nucleus</location>
    </subcellularLocation>
</comment>
<evidence type="ECO:0000313" key="8">
    <source>
        <dbReference type="Proteomes" id="UP001161247"/>
    </source>
</evidence>
<feature type="compositionally biased region" description="Basic and acidic residues" evidence="5">
    <location>
        <begin position="1"/>
        <end position="15"/>
    </location>
</feature>
<dbReference type="Proteomes" id="UP001161247">
    <property type="component" value="Chromosome 1"/>
</dbReference>
<feature type="domain" description="HTH myb-type" evidence="6">
    <location>
        <begin position="96"/>
        <end position="156"/>
    </location>
</feature>
<dbReference type="FunFam" id="1.10.10.60:FF:000002">
    <property type="entry name" value="Myb family transcription factor"/>
    <property type="match status" value="1"/>
</dbReference>
<name>A0AAV1BXS5_OLDCO</name>
<dbReference type="SUPFAM" id="SSF46689">
    <property type="entry name" value="Homeodomain-like"/>
    <property type="match status" value="1"/>
</dbReference>
<accession>A0AAV1BXS5</accession>